<keyword evidence="5" id="KW-1185">Reference proteome</keyword>
<dbReference type="SUPFAM" id="SSF51161">
    <property type="entry name" value="Trimeric LpxA-like enzymes"/>
    <property type="match status" value="1"/>
</dbReference>
<feature type="transmembrane region" description="Helical" evidence="3">
    <location>
        <begin position="294"/>
        <end position="320"/>
    </location>
</feature>
<reference evidence="4" key="2">
    <citation type="submission" date="2023-06" db="EMBL/GenBank/DDBJ databases">
        <authorList>
            <consortium name="Lawrence Berkeley National Laboratory"/>
            <person name="Mondo S.J."/>
            <person name="Hensen N."/>
            <person name="Bonometti L."/>
            <person name="Westerberg I."/>
            <person name="Brannstrom I.O."/>
            <person name="Guillou S."/>
            <person name="Cros-Aarteil S."/>
            <person name="Calhoun S."/>
            <person name="Haridas S."/>
            <person name="Kuo A."/>
            <person name="Pangilinan J."/>
            <person name="Riley R."/>
            <person name="Labutti K."/>
            <person name="Andreopoulos B."/>
            <person name="Lipzen A."/>
            <person name="Chen C."/>
            <person name="Yanf M."/>
            <person name="Daum C."/>
            <person name="Ng V."/>
            <person name="Clum A."/>
            <person name="Steindorff A."/>
            <person name="Ohm R."/>
            <person name="Martin F."/>
            <person name="Silar P."/>
            <person name="Natvig D."/>
            <person name="Lalanne C."/>
            <person name="Gautier V."/>
            <person name="Ament-Velasquez S.L."/>
            <person name="Kruys A."/>
            <person name="Hutchinson M.I."/>
            <person name="Powell A.J."/>
            <person name="Barry K."/>
            <person name="Miller A.N."/>
            <person name="Grigoriev I.V."/>
            <person name="Debuchy R."/>
            <person name="Gladieux P."/>
            <person name="Thoren M.H."/>
            <person name="Johannesson H."/>
        </authorList>
    </citation>
    <scope>NUCLEOTIDE SEQUENCE</scope>
    <source>
        <strain evidence="4">PSN324</strain>
    </source>
</reference>
<dbReference type="GO" id="GO:0008374">
    <property type="term" value="F:O-acyltransferase activity"/>
    <property type="evidence" value="ECO:0007669"/>
    <property type="project" value="TreeGrafter"/>
</dbReference>
<reference evidence="4" key="1">
    <citation type="journal article" date="2023" name="Mol. Phylogenet. Evol.">
        <title>Genome-scale phylogeny and comparative genomics of the fungal order Sordariales.</title>
        <authorList>
            <person name="Hensen N."/>
            <person name="Bonometti L."/>
            <person name="Westerberg I."/>
            <person name="Brannstrom I.O."/>
            <person name="Guillou S."/>
            <person name="Cros-Aarteil S."/>
            <person name="Calhoun S."/>
            <person name="Haridas S."/>
            <person name="Kuo A."/>
            <person name="Mondo S."/>
            <person name="Pangilinan J."/>
            <person name="Riley R."/>
            <person name="LaButti K."/>
            <person name="Andreopoulos B."/>
            <person name="Lipzen A."/>
            <person name="Chen C."/>
            <person name="Yan M."/>
            <person name="Daum C."/>
            <person name="Ng V."/>
            <person name="Clum A."/>
            <person name="Steindorff A."/>
            <person name="Ohm R.A."/>
            <person name="Martin F."/>
            <person name="Silar P."/>
            <person name="Natvig D.O."/>
            <person name="Lalanne C."/>
            <person name="Gautier V."/>
            <person name="Ament-Velasquez S.L."/>
            <person name="Kruys A."/>
            <person name="Hutchinson M.I."/>
            <person name="Powell A.J."/>
            <person name="Barry K."/>
            <person name="Miller A.N."/>
            <person name="Grigoriev I.V."/>
            <person name="Debuchy R."/>
            <person name="Gladieux P."/>
            <person name="Hiltunen Thoren M."/>
            <person name="Johannesson H."/>
        </authorList>
    </citation>
    <scope>NUCLEOTIDE SEQUENCE</scope>
    <source>
        <strain evidence="4">PSN324</strain>
    </source>
</reference>
<evidence type="ECO:0000313" key="5">
    <source>
        <dbReference type="Proteomes" id="UP001321749"/>
    </source>
</evidence>
<keyword evidence="1" id="KW-0808">Transferase</keyword>
<dbReference type="InterPro" id="IPR001451">
    <property type="entry name" value="Hexapep"/>
</dbReference>
<dbReference type="CDD" id="cd03357">
    <property type="entry name" value="LbH_MAT_GAT"/>
    <property type="match status" value="1"/>
</dbReference>
<keyword evidence="3" id="KW-0812">Transmembrane</keyword>
<evidence type="ECO:0000256" key="1">
    <source>
        <dbReference type="ARBA" id="ARBA00022679"/>
    </source>
</evidence>
<comment type="caution">
    <text evidence="4">The sequence shown here is derived from an EMBL/GenBank/DDBJ whole genome shotgun (WGS) entry which is preliminary data.</text>
</comment>
<evidence type="ECO:0000256" key="2">
    <source>
        <dbReference type="SAM" id="MobiDB-lite"/>
    </source>
</evidence>
<dbReference type="PANTHER" id="PTHR23416">
    <property type="entry name" value="SIALIC ACID SYNTHASE-RELATED"/>
    <property type="match status" value="1"/>
</dbReference>
<dbReference type="Pfam" id="PF00132">
    <property type="entry name" value="Hexapep"/>
    <property type="match status" value="1"/>
</dbReference>
<dbReference type="EMBL" id="MU865127">
    <property type="protein sequence ID" value="KAK4457243.1"/>
    <property type="molecule type" value="Genomic_DNA"/>
</dbReference>
<dbReference type="Pfam" id="PF14602">
    <property type="entry name" value="Hexapep_2"/>
    <property type="match status" value="1"/>
</dbReference>
<dbReference type="Gene3D" id="2.160.10.10">
    <property type="entry name" value="Hexapeptide repeat proteins"/>
    <property type="match status" value="1"/>
</dbReference>
<sequence length="334" mass="36345">MKVSFPAGNQDFRAVRNEASRACREFNVTPEDATPLERSRKWLDIVNPNRDRTKDEVVAITHDQTFTNTNLIAKTPFVKPPIQIDYGSRLKVGGSTFINRGCMILDTPVADVVIGERCNIGPNCCIISVTHPLSLDGRKSRMSIGQPITIGDDVWIGANVTILGGVTIGDGAVIGACSLVKEDVPPMTLAFGVPARVVRSLRTIDPSSEFEGPVAETLADATGMENYAPKAIYTDADMDALELSLASTPLRRGFNGSIYHSSISPSTQSQRRGSEQEDLQRREEQRERVRKAEIGVMVAVGAVVLAGMLLAMFFAGVYIAQRRICISTIMGEMK</sequence>
<gene>
    <name evidence="4" type="ORF">QBC42DRAFT_189083</name>
</gene>
<proteinExistence type="predicted"/>
<dbReference type="InterPro" id="IPR011004">
    <property type="entry name" value="Trimer_LpxA-like_sf"/>
</dbReference>
<evidence type="ECO:0000256" key="3">
    <source>
        <dbReference type="SAM" id="Phobius"/>
    </source>
</evidence>
<dbReference type="AlphaFoldDB" id="A0AAV9HCE8"/>
<protein>
    <submittedName>
        <fullName evidence="4">Trimeric LpxA-like protein</fullName>
    </submittedName>
</protein>
<dbReference type="PANTHER" id="PTHR23416:SF54">
    <property type="entry name" value="ACETYLTRANSFERASE, CYSE_LACA_LPXA_NODL FAMILY (AFU_ORTHOLOGUE AFUA_2G08430)-RELATED"/>
    <property type="match status" value="1"/>
</dbReference>
<keyword evidence="3" id="KW-0472">Membrane</keyword>
<dbReference type="InterPro" id="IPR018357">
    <property type="entry name" value="Hexapep_transf_CS"/>
</dbReference>
<name>A0AAV9HCE8_9PEZI</name>
<keyword evidence="3" id="KW-1133">Transmembrane helix</keyword>
<organism evidence="4 5">
    <name type="scientific">Cladorrhinum samala</name>
    <dbReference type="NCBI Taxonomy" id="585594"/>
    <lineage>
        <taxon>Eukaryota</taxon>
        <taxon>Fungi</taxon>
        <taxon>Dikarya</taxon>
        <taxon>Ascomycota</taxon>
        <taxon>Pezizomycotina</taxon>
        <taxon>Sordariomycetes</taxon>
        <taxon>Sordariomycetidae</taxon>
        <taxon>Sordariales</taxon>
        <taxon>Podosporaceae</taxon>
        <taxon>Cladorrhinum</taxon>
    </lineage>
</organism>
<accession>A0AAV9HCE8</accession>
<dbReference type="InterPro" id="IPR051159">
    <property type="entry name" value="Hexapeptide_acetyltransf"/>
</dbReference>
<feature type="compositionally biased region" description="Basic and acidic residues" evidence="2">
    <location>
        <begin position="272"/>
        <end position="284"/>
    </location>
</feature>
<feature type="compositionally biased region" description="Polar residues" evidence="2">
    <location>
        <begin position="260"/>
        <end position="271"/>
    </location>
</feature>
<feature type="region of interest" description="Disordered" evidence="2">
    <location>
        <begin position="260"/>
        <end position="284"/>
    </location>
</feature>
<evidence type="ECO:0000313" key="4">
    <source>
        <dbReference type="EMBL" id="KAK4457243.1"/>
    </source>
</evidence>
<dbReference type="PROSITE" id="PS00101">
    <property type="entry name" value="HEXAPEP_TRANSFERASES"/>
    <property type="match status" value="1"/>
</dbReference>
<dbReference type="Proteomes" id="UP001321749">
    <property type="component" value="Unassembled WGS sequence"/>
</dbReference>